<dbReference type="OrthoDB" id="9801056at2"/>
<dbReference type="Proteomes" id="UP000245133">
    <property type="component" value="Unassembled WGS sequence"/>
</dbReference>
<dbReference type="Gene3D" id="3.40.50.720">
    <property type="entry name" value="NAD(P)-binding Rossmann-like Domain"/>
    <property type="match status" value="1"/>
</dbReference>
<proteinExistence type="predicted"/>
<dbReference type="EMBL" id="BFBB01000002">
    <property type="protein sequence ID" value="GBF48834.1"/>
    <property type="molecule type" value="Genomic_DNA"/>
</dbReference>
<dbReference type="InterPro" id="IPR051783">
    <property type="entry name" value="NAD(P)-dependent_oxidoreduct"/>
</dbReference>
<accession>A0A2P2DW24</accession>
<dbReference type="GO" id="GO:0005737">
    <property type="term" value="C:cytoplasm"/>
    <property type="evidence" value="ECO:0007669"/>
    <property type="project" value="TreeGrafter"/>
</dbReference>
<dbReference type="PANTHER" id="PTHR48079">
    <property type="entry name" value="PROTEIN YEEZ"/>
    <property type="match status" value="1"/>
</dbReference>
<dbReference type="PANTHER" id="PTHR48079:SF6">
    <property type="entry name" value="NAD(P)-BINDING DOMAIN-CONTAINING PROTEIN-RELATED"/>
    <property type="match status" value="1"/>
</dbReference>
<name>A0A2P2DW24_9LEPT</name>
<dbReference type="InterPro" id="IPR001509">
    <property type="entry name" value="Epimerase_deHydtase"/>
</dbReference>
<feature type="domain" description="NAD-dependent epimerase/dehydratase" evidence="1">
    <location>
        <begin position="3"/>
        <end position="95"/>
    </location>
</feature>
<gene>
    <name evidence="2" type="ORF">LPTSP4_03340</name>
</gene>
<evidence type="ECO:0000259" key="1">
    <source>
        <dbReference type="Pfam" id="PF01370"/>
    </source>
</evidence>
<keyword evidence="3" id="KW-1185">Reference proteome</keyword>
<dbReference type="Pfam" id="PF01370">
    <property type="entry name" value="Epimerase"/>
    <property type="match status" value="1"/>
</dbReference>
<comment type="caution">
    <text evidence="2">The sequence shown here is derived from an EMBL/GenBank/DDBJ whole genome shotgun (WGS) entry which is preliminary data.</text>
</comment>
<dbReference type="AlphaFoldDB" id="A0A2P2DW24"/>
<dbReference type="SUPFAM" id="SSF51735">
    <property type="entry name" value="NAD(P)-binding Rossmann-fold domains"/>
    <property type="match status" value="1"/>
</dbReference>
<reference evidence="2 3" key="1">
    <citation type="submission" date="2018-02" db="EMBL/GenBank/DDBJ databases">
        <title>Novel Leptospira species isolated from soil and water in Japan.</title>
        <authorList>
            <person name="Nakao R."/>
            <person name="Masuzawa T."/>
        </authorList>
    </citation>
    <scope>NUCLEOTIDE SEQUENCE [LARGE SCALE GENOMIC DNA]</scope>
    <source>
        <strain evidence="2 3">YH101</strain>
    </source>
</reference>
<protein>
    <recommendedName>
        <fullName evidence="1">NAD-dependent epimerase/dehydratase domain-containing protein</fullName>
    </recommendedName>
</protein>
<dbReference type="RefSeq" id="WP_108973058.1">
    <property type="nucleotide sequence ID" value="NZ_BFBB01000002.1"/>
</dbReference>
<sequence>MKVLITGINSFVGSHLAEVAKERGYEVCGTVSSSEKLSVLGQIVRKNYVFNLNDDHLPEILEKFDIVIHCALDLKAAGHTIEKTCTFDRNLRKNQSLRSIFISSMSVNDANQSQYSEIKRKSEDYFLAKEDSIVIRPGLILGNGGLYSKMEGFVRKGTFIPLPDSGKYPMPVIQIFAFCNFLFDSVQENRKGLLVVYQENLLSLKEIVLSIANRYQKKIWILPIPIGLVEILSPLVKVILGLFKIEINFDSILGYKSYKTLTIPPSDFKEK</sequence>
<organism evidence="2 3">
    <name type="scientific">Leptospira ryugenii</name>
    <dbReference type="NCBI Taxonomy" id="1917863"/>
    <lineage>
        <taxon>Bacteria</taxon>
        <taxon>Pseudomonadati</taxon>
        <taxon>Spirochaetota</taxon>
        <taxon>Spirochaetia</taxon>
        <taxon>Leptospirales</taxon>
        <taxon>Leptospiraceae</taxon>
        <taxon>Leptospira</taxon>
    </lineage>
</organism>
<dbReference type="InterPro" id="IPR036291">
    <property type="entry name" value="NAD(P)-bd_dom_sf"/>
</dbReference>
<evidence type="ECO:0000313" key="2">
    <source>
        <dbReference type="EMBL" id="GBF48834.1"/>
    </source>
</evidence>
<evidence type="ECO:0000313" key="3">
    <source>
        <dbReference type="Proteomes" id="UP000245133"/>
    </source>
</evidence>
<dbReference type="GO" id="GO:0004029">
    <property type="term" value="F:aldehyde dehydrogenase (NAD+) activity"/>
    <property type="evidence" value="ECO:0007669"/>
    <property type="project" value="TreeGrafter"/>
</dbReference>